<evidence type="ECO:0000313" key="2">
    <source>
        <dbReference type="EMBL" id="CAE0567450.1"/>
    </source>
</evidence>
<proteinExistence type="predicted"/>
<feature type="domain" description="SET" evidence="1">
    <location>
        <begin position="79"/>
        <end position="290"/>
    </location>
</feature>
<accession>A0A7S3SWU2</accession>
<dbReference type="InterPro" id="IPR001214">
    <property type="entry name" value="SET_dom"/>
</dbReference>
<name>A0A7S3SWU2_EMIHU</name>
<sequence>MHEARHGQPLSSELLLLVGAGEGTPVLPASGEQQRRPIGVVLADEASSVAAKPAAGSRWCFSDAVESDPAGRDFARSTDCCTLRWTPAKGRHATATREISRGRVILRASAAAVASTAASGAATALLAESSGRDGAAASADAQRVGLDASTLALSLELLRSGREAAEEAAGSLLTHREHLSAAEAEAWERTAQRLRSAAASSGGSGCSCASGWSDEAVLRLLLAVHANAHPVLDDATASRTVGLGLFPAACLLNHSCAPTGVLSFEAGGKVLVVRALVDLRRGQEVTYSYLDEPHLFAPWRQRRALLRAAHRYEPSQPRSREESEAAALCRSRLPAAALGELEAEVRALCSEAAAAAEEAEEAAARGDGPLAPSAEERLGSACEAVHSLLEGRLLQAAHPAHWLAHDCLAALSRAARALGDPERLAYASMRLIAAREQVMPLGTPGLATLYASHGSALVRLLRAGRFSAAGSAEALGQAEQSLAAACSIRASCLGDEHPLVAATARALADVRQRRRQRAGGAT</sequence>
<dbReference type="PANTHER" id="PTHR12197">
    <property type="entry name" value="HISTONE-LYSINE N-METHYLTRANSFERASE SMYD"/>
    <property type="match status" value="1"/>
</dbReference>
<dbReference type="Gene3D" id="2.170.270.10">
    <property type="entry name" value="SET domain"/>
    <property type="match status" value="1"/>
</dbReference>
<evidence type="ECO:0000259" key="1">
    <source>
        <dbReference type="PROSITE" id="PS50280"/>
    </source>
</evidence>
<reference evidence="2" key="1">
    <citation type="submission" date="2021-01" db="EMBL/GenBank/DDBJ databases">
        <authorList>
            <person name="Corre E."/>
            <person name="Pelletier E."/>
            <person name="Niang G."/>
            <person name="Scheremetjew M."/>
            <person name="Finn R."/>
            <person name="Kale V."/>
            <person name="Holt S."/>
            <person name="Cochrane G."/>
            <person name="Meng A."/>
            <person name="Brown T."/>
            <person name="Cohen L."/>
        </authorList>
    </citation>
    <scope>NUCLEOTIDE SEQUENCE</scope>
    <source>
        <strain evidence="2">379</strain>
    </source>
</reference>
<dbReference type="SUPFAM" id="SSF82199">
    <property type="entry name" value="SET domain"/>
    <property type="match status" value="1"/>
</dbReference>
<dbReference type="CDD" id="cd20071">
    <property type="entry name" value="SET_SMYD"/>
    <property type="match status" value="1"/>
</dbReference>
<protein>
    <recommendedName>
        <fullName evidence="1">SET domain-containing protein</fullName>
    </recommendedName>
</protein>
<dbReference type="InterPro" id="IPR011990">
    <property type="entry name" value="TPR-like_helical_dom_sf"/>
</dbReference>
<dbReference type="AlphaFoldDB" id="A0A7S3SWU2"/>
<dbReference type="Gene3D" id="1.25.40.10">
    <property type="entry name" value="Tetratricopeptide repeat domain"/>
    <property type="match status" value="1"/>
</dbReference>
<dbReference type="EMBL" id="HBIR01036391">
    <property type="protein sequence ID" value="CAE0567450.1"/>
    <property type="molecule type" value="Transcribed_RNA"/>
</dbReference>
<dbReference type="PROSITE" id="PS50280">
    <property type="entry name" value="SET"/>
    <property type="match status" value="1"/>
</dbReference>
<dbReference type="InterPro" id="IPR050869">
    <property type="entry name" value="H3K4_H4K5_MeTrfase"/>
</dbReference>
<gene>
    <name evidence="2" type="ORF">EHUX00137_LOCUS28401</name>
</gene>
<organism evidence="2">
    <name type="scientific">Emiliania huxleyi</name>
    <name type="common">Coccolithophore</name>
    <name type="synonym">Pontosphaera huxleyi</name>
    <dbReference type="NCBI Taxonomy" id="2903"/>
    <lineage>
        <taxon>Eukaryota</taxon>
        <taxon>Haptista</taxon>
        <taxon>Haptophyta</taxon>
        <taxon>Prymnesiophyceae</taxon>
        <taxon>Isochrysidales</taxon>
        <taxon>Noelaerhabdaceae</taxon>
        <taxon>Emiliania</taxon>
    </lineage>
</organism>
<dbReference type="InterPro" id="IPR046341">
    <property type="entry name" value="SET_dom_sf"/>
</dbReference>
<dbReference type="PANTHER" id="PTHR12197:SF251">
    <property type="entry name" value="EG:BACR7C10.4 PROTEIN"/>
    <property type="match status" value="1"/>
</dbReference>
<dbReference type="Pfam" id="PF00856">
    <property type="entry name" value="SET"/>
    <property type="match status" value="1"/>
</dbReference>
<dbReference type="GO" id="GO:0005634">
    <property type="term" value="C:nucleus"/>
    <property type="evidence" value="ECO:0007669"/>
    <property type="project" value="TreeGrafter"/>
</dbReference>